<name>A0ABW0K0V2_9BACL</name>
<dbReference type="EMBL" id="JBHSMJ010000004">
    <property type="protein sequence ID" value="MFC5446825.1"/>
    <property type="molecule type" value="Genomic_DNA"/>
</dbReference>
<dbReference type="Proteomes" id="UP001596044">
    <property type="component" value="Unassembled WGS sequence"/>
</dbReference>
<evidence type="ECO:0000313" key="1">
    <source>
        <dbReference type="EMBL" id="MFC5446825.1"/>
    </source>
</evidence>
<gene>
    <name evidence="1" type="ORF">ACFPOG_00980</name>
</gene>
<evidence type="ECO:0000313" key="2">
    <source>
        <dbReference type="Proteomes" id="UP001596044"/>
    </source>
</evidence>
<accession>A0ABW0K0V2</accession>
<dbReference type="PROSITE" id="PS51257">
    <property type="entry name" value="PROKAR_LIPOPROTEIN"/>
    <property type="match status" value="1"/>
</dbReference>
<proteinExistence type="predicted"/>
<keyword evidence="2" id="KW-1185">Reference proteome</keyword>
<comment type="caution">
    <text evidence="1">The sequence shown here is derived from an EMBL/GenBank/DDBJ whole genome shotgun (WGS) entry which is preliminary data.</text>
</comment>
<reference evidence="2" key="1">
    <citation type="journal article" date="2019" name="Int. J. Syst. Evol. Microbiol.">
        <title>The Global Catalogue of Microorganisms (GCM) 10K type strain sequencing project: providing services to taxonomists for standard genome sequencing and annotation.</title>
        <authorList>
            <consortium name="The Broad Institute Genomics Platform"/>
            <consortium name="The Broad Institute Genome Sequencing Center for Infectious Disease"/>
            <person name="Wu L."/>
            <person name="Ma J."/>
        </authorList>
    </citation>
    <scope>NUCLEOTIDE SEQUENCE [LARGE SCALE GENOMIC DNA]</scope>
    <source>
        <strain evidence="2">KACC 11904</strain>
    </source>
</reference>
<organism evidence="1 2">
    <name type="scientific">Paenibacillus aestuarii</name>
    <dbReference type="NCBI Taxonomy" id="516965"/>
    <lineage>
        <taxon>Bacteria</taxon>
        <taxon>Bacillati</taxon>
        <taxon>Bacillota</taxon>
        <taxon>Bacilli</taxon>
        <taxon>Bacillales</taxon>
        <taxon>Paenibacillaceae</taxon>
        <taxon>Paenibacillus</taxon>
    </lineage>
</organism>
<dbReference type="InterPro" id="IPR021598">
    <property type="entry name" value="DUF3221"/>
</dbReference>
<dbReference type="RefSeq" id="WP_270880478.1">
    <property type="nucleotide sequence ID" value="NZ_JAQFVF010000033.1"/>
</dbReference>
<dbReference type="Pfam" id="PF11518">
    <property type="entry name" value="DUF3221"/>
    <property type="match status" value="1"/>
</dbReference>
<protein>
    <submittedName>
        <fullName evidence="1">DUF3221 domain-containing protein</fullName>
    </submittedName>
</protein>
<sequence length="108" mass="11764">MKGIFAVLVFMLSLCGCTQQKKESWNYGEGYVVAKENDKVLVVRNKVANINAPLSEILANESDAIWLTVTKDNSKAVNIGDKVTMAITDGIIEQSYPGQAAGTLEVRK</sequence>